<protein>
    <submittedName>
        <fullName evidence="3">Uncharacterized protein</fullName>
    </submittedName>
</protein>
<reference evidence="3" key="1">
    <citation type="journal article" date="2020" name="Cell">
        <title>Large-Scale Comparative Analyses of Tick Genomes Elucidate Their Genetic Diversity and Vector Capacities.</title>
        <authorList>
            <consortium name="Tick Genome and Microbiome Consortium (TIGMIC)"/>
            <person name="Jia N."/>
            <person name="Wang J."/>
            <person name="Shi W."/>
            <person name="Du L."/>
            <person name="Sun Y."/>
            <person name="Zhan W."/>
            <person name="Jiang J.F."/>
            <person name="Wang Q."/>
            <person name="Zhang B."/>
            <person name="Ji P."/>
            <person name="Bell-Sakyi L."/>
            <person name="Cui X.M."/>
            <person name="Yuan T.T."/>
            <person name="Jiang B.G."/>
            <person name="Yang W.F."/>
            <person name="Lam T.T."/>
            <person name="Chang Q.C."/>
            <person name="Ding S.J."/>
            <person name="Wang X.J."/>
            <person name="Zhu J.G."/>
            <person name="Ruan X.D."/>
            <person name="Zhao L."/>
            <person name="Wei J.T."/>
            <person name="Ye R.Z."/>
            <person name="Que T.C."/>
            <person name="Du C.H."/>
            <person name="Zhou Y.H."/>
            <person name="Cheng J.X."/>
            <person name="Dai P.F."/>
            <person name="Guo W.B."/>
            <person name="Han X.H."/>
            <person name="Huang E.J."/>
            <person name="Li L.F."/>
            <person name="Wei W."/>
            <person name="Gao Y.C."/>
            <person name="Liu J.Z."/>
            <person name="Shao H.Z."/>
            <person name="Wang X."/>
            <person name="Wang C.C."/>
            <person name="Yang T.C."/>
            <person name="Huo Q.B."/>
            <person name="Li W."/>
            <person name="Chen H.Y."/>
            <person name="Chen S.E."/>
            <person name="Zhou L.G."/>
            <person name="Ni X.B."/>
            <person name="Tian J.H."/>
            <person name="Sheng Y."/>
            <person name="Liu T."/>
            <person name="Pan Y.S."/>
            <person name="Xia L.Y."/>
            <person name="Li J."/>
            <person name="Zhao F."/>
            <person name="Cao W.C."/>
        </authorList>
    </citation>
    <scope>NUCLEOTIDE SEQUENCE</scope>
    <source>
        <strain evidence="3">Rmic-2018</strain>
    </source>
</reference>
<keyword evidence="4" id="KW-1185">Reference proteome</keyword>
<name>A0A9J6EAM4_RHIMP</name>
<feature type="region of interest" description="Disordered" evidence="2">
    <location>
        <begin position="1"/>
        <end position="93"/>
    </location>
</feature>
<organism evidence="3 4">
    <name type="scientific">Rhipicephalus microplus</name>
    <name type="common">Cattle tick</name>
    <name type="synonym">Boophilus microplus</name>
    <dbReference type="NCBI Taxonomy" id="6941"/>
    <lineage>
        <taxon>Eukaryota</taxon>
        <taxon>Metazoa</taxon>
        <taxon>Ecdysozoa</taxon>
        <taxon>Arthropoda</taxon>
        <taxon>Chelicerata</taxon>
        <taxon>Arachnida</taxon>
        <taxon>Acari</taxon>
        <taxon>Parasitiformes</taxon>
        <taxon>Ixodida</taxon>
        <taxon>Ixodoidea</taxon>
        <taxon>Ixodidae</taxon>
        <taxon>Rhipicephalinae</taxon>
        <taxon>Rhipicephalus</taxon>
        <taxon>Boophilus</taxon>
    </lineage>
</organism>
<evidence type="ECO:0000313" key="4">
    <source>
        <dbReference type="Proteomes" id="UP000821866"/>
    </source>
</evidence>
<evidence type="ECO:0000256" key="1">
    <source>
        <dbReference type="SAM" id="Coils"/>
    </source>
</evidence>
<feature type="coiled-coil region" evidence="1">
    <location>
        <begin position="137"/>
        <end position="171"/>
    </location>
</feature>
<proteinExistence type="predicted"/>
<comment type="caution">
    <text evidence="3">The sequence shown here is derived from an EMBL/GenBank/DDBJ whole genome shotgun (WGS) entry which is preliminary data.</text>
</comment>
<feature type="compositionally biased region" description="Basic residues" evidence="2">
    <location>
        <begin position="45"/>
        <end position="73"/>
    </location>
</feature>
<feature type="compositionally biased region" description="Basic residues" evidence="2">
    <location>
        <begin position="24"/>
        <end position="34"/>
    </location>
</feature>
<feature type="compositionally biased region" description="Basic and acidic residues" evidence="2">
    <location>
        <begin position="215"/>
        <end position="231"/>
    </location>
</feature>
<dbReference type="EMBL" id="JABSTU010000005">
    <property type="protein sequence ID" value="KAH8031340.1"/>
    <property type="molecule type" value="Genomic_DNA"/>
</dbReference>
<feature type="region of interest" description="Disordered" evidence="2">
    <location>
        <begin position="172"/>
        <end position="231"/>
    </location>
</feature>
<accession>A0A9J6EAM4</accession>
<dbReference type="AlphaFoldDB" id="A0A9J6EAM4"/>
<evidence type="ECO:0000256" key="2">
    <source>
        <dbReference type="SAM" id="MobiDB-lite"/>
    </source>
</evidence>
<sequence length="270" mass="30260">MREEAEAAYSSSSPVNDEEEGYGRRHAPRRRRGNSRSASRETRARSRTRSRTRSRARSRSVSRPRSAKPRRTSTVRANHTAAAKGGREVDPHKLRWVDVASGRAPSAPLTRTETAIHRNLDVDRRGSSAYKRNSDSESLMQKRLDQFESIIQKLQQENASLRNEIATLKGEAPTVPFPSPPPIKSVAADTAASTAESAEEVMEAQDAHPAPTKRKALDLEQFDVKSQKREEKLRERVDILDDKVDVMMTQHAQQTTQLNNAIAQQTAQTE</sequence>
<evidence type="ECO:0000313" key="3">
    <source>
        <dbReference type="EMBL" id="KAH8031340.1"/>
    </source>
</evidence>
<dbReference type="Proteomes" id="UP000821866">
    <property type="component" value="Chromosome 3"/>
</dbReference>
<reference evidence="3" key="2">
    <citation type="submission" date="2021-09" db="EMBL/GenBank/DDBJ databases">
        <authorList>
            <person name="Jia N."/>
            <person name="Wang J."/>
            <person name="Shi W."/>
            <person name="Du L."/>
            <person name="Sun Y."/>
            <person name="Zhan W."/>
            <person name="Jiang J."/>
            <person name="Wang Q."/>
            <person name="Zhang B."/>
            <person name="Ji P."/>
            <person name="Sakyi L.B."/>
            <person name="Cui X."/>
            <person name="Yuan T."/>
            <person name="Jiang B."/>
            <person name="Yang W."/>
            <person name="Lam T.T.-Y."/>
            <person name="Chang Q."/>
            <person name="Ding S."/>
            <person name="Wang X."/>
            <person name="Zhu J."/>
            <person name="Ruan X."/>
            <person name="Zhao L."/>
            <person name="Wei J."/>
            <person name="Que T."/>
            <person name="Du C."/>
            <person name="Cheng J."/>
            <person name="Dai P."/>
            <person name="Han X."/>
            <person name="Huang E."/>
            <person name="Gao Y."/>
            <person name="Liu J."/>
            <person name="Shao H."/>
            <person name="Ye R."/>
            <person name="Li L."/>
            <person name="Wei W."/>
            <person name="Wang X."/>
            <person name="Wang C."/>
            <person name="Huo Q."/>
            <person name="Li W."/>
            <person name="Guo W."/>
            <person name="Chen H."/>
            <person name="Chen S."/>
            <person name="Zhou L."/>
            <person name="Zhou L."/>
            <person name="Ni X."/>
            <person name="Tian J."/>
            <person name="Zhou Y."/>
            <person name="Sheng Y."/>
            <person name="Liu T."/>
            <person name="Pan Y."/>
            <person name="Xia L."/>
            <person name="Li J."/>
            <person name="Zhao F."/>
            <person name="Cao W."/>
        </authorList>
    </citation>
    <scope>NUCLEOTIDE SEQUENCE</scope>
    <source>
        <strain evidence="3">Rmic-2018</strain>
        <tissue evidence="3">Larvae</tissue>
    </source>
</reference>
<keyword evidence="1" id="KW-0175">Coiled coil</keyword>
<feature type="compositionally biased region" description="Low complexity" evidence="2">
    <location>
        <begin position="185"/>
        <end position="196"/>
    </location>
</feature>
<gene>
    <name evidence="3" type="ORF">HPB51_016398</name>
</gene>